<organism evidence="2">
    <name type="scientific">Sipha flava</name>
    <name type="common">yellow sugarcane aphid</name>
    <dbReference type="NCBI Taxonomy" id="143950"/>
    <lineage>
        <taxon>Eukaryota</taxon>
        <taxon>Metazoa</taxon>
        <taxon>Ecdysozoa</taxon>
        <taxon>Arthropoda</taxon>
        <taxon>Hexapoda</taxon>
        <taxon>Insecta</taxon>
        <taxon>Pterygota</taxon>
        <taxon>Neoptera</taxon>
        <taxon>Paraneoptera</taxon>
        <taxon>Hemiptera</taxon>
        <taxon>Sternorrhyncha</taxon>
        <taxon>Aphidomorpha</taxon>
        <taxon>Aphidoidea</taxon>
        <taxon>Aphididae</taxon>
        <taxon>Sipha</taxon>
    </lineage>
</organism>
<gene>
    <name evidence="2" type="ORF">g.63812</name>
</gene>
<evidence type="ECO:0000256" key="1">
    <source>
        <dbReference type="SAM" id="Phobius"/>
    </source>
</evidence>
<feature type="transmembrane region" description="Helical" evidence="1">
    <location>
        <begin position="110"/>
        <end position="126"/>
    </location>
</feature>
<dbReference type="AlphaFoldDB" id="A0A2S2QVA7"/>
<sequence>MYTAHRDGLHYCAYNARACVYEETCIDSGRSNAFGAANESDMCGFRTAGNGNCHYYAQSRVGDRPMVYRRCARGHVRPVQSLLCACINNVYYYRCQKVVFRLNRLTRRRWYYSNVCGVCIVYRWRVVRARGRGFRRLRRVHTAECSGRDIVVVIFVIVVTVTRSLVESGTCLTCTRKT</sequence>
<protein>
    <submittedName>
        <fullName evidence="2">Uncharacterized protein</fullName>
    </submittedName>
</protein>
<keyword evidence="1" id="KW-0472">Membrane</keyword>
<dbReference type="EMBL" id="GGMS01012390">
    <property type="protein sequence ID" value="MBY81593.1"/>
    <property type="molecule type" value="Transcribed_RNA"/>
</dbReference>
<reference evidence="2" key="1">
    <citation type="submission" date="2018-04" db="EMBL/GenBank/DDBJ databases">
        <title>Transcriptome assembly of Sipha flava.</title>
        <authorList>
            <person name="Scully E.D."/>
            <person name="Geib S.M."/>
            <person name="Palmer N.A."/>
            <person name="Koch K."/>
            <person name="Bradshaw J."/>
            <person name="Heng-Moss T."/>
            <person name="Sarath G."/>
        </authorList>
    </citation>
    <scope>NUCLEOTIDE SEQUENCE</scope>
</reference>
<keyword evidence="1" id="KW-0812">Transmembrane</keyword>
<accession>A0A2S2QVA7</accession>
<name>A0A2S2QVA7_9HEMI</name>
<keyword evidence="1" id="KW-1133">Transmembrane helix</keyword>
<proteinExistence type="predicted"/>
<evidence type="ECO:0000313" key="2">
    <source>
        <dbReference type="EMBL" id="MBY81593.1"/>
    </source>
</evidence>